<dbReference type="RefSeq" id="WP_139858618.1">
    <property type="nucleotide sequence ID" value="NZ_CAADFC020000005.1"/>
</dbReference>
<organism evidence="1 2">
    <name type="scientific">Bradyrhizobium ivorense</name>
    <dbReference type="NCBI Taxonomy" id="2511166"/>
    <lineage>
        <taxon>Bacteria</taxon>
        <taxon>Pseudomonadati</taxon>
        <taxon>Pseudomonadota</taxon>
        <taxon>Alphaproteobacteria</taxon>
        <taxon>Hyphomicrobiales</taxon>
        <taxon>Nitrobacteraceae</taxon>
        <taxon>Bradyrhizobium</taxon>
    </lineage>
</organism>
<dbReference type="EMBL" id="CAADFC020000005">
    <property type="protein sequence ID" value="VIO68001.1"/>
    <property type="molecule type" value="Genomic_DNA"/>
</dbReference>
<keyword evidence="2" id="KW-1185">Reference proteome</keyword>
<name>A0A508T1B3_9BRAD</name>
<comment type="caution">
    <text evidence="1">The sequence shown here is derived from an EMBL/GenBank/DDBJ whole genome shotgun (WGS) entry which is preliminary data.</text>
</comment>
<sequence length="63" mass="7282">MSKKKRNRGRPAGSFEDRLGKFAEDARIAARKLPPGRERDALMKKARQTETVMEVSEWLVPRK</sequence>
<dbReference type="Proteomes" id="UP000328092">
    <property type="component" value="Unassembled WGS sequence"/>
</dbReference>
<gene>
    <name evidence="1" type="ORF">CI1B_17850</name>
</gene>
<reference evidence="1" key="1">
    <citation type="submission" date="2019-02" db="EMBL/GenBank/DDBJ databases">
        <authorList>
            <person name="Pothier F.J."/>
        </authorList>
    </citation>
    <scope>NUCLEOTIDE SEQUENCE</scope>
    <source>
        <strain evidence="1">CI-1B</strain>
    </source>
</reference>
<evidence type="ECO:0000313" key="2">
    <source>
        <dbReference type="Proteomes" id="UP000328092"/>
    </source>
</evidence>
<dbReference type="OrthoDB" id="8245325at2"/>
<proteinExistence type="predicted"/>
<dbReference type="AlphaFoldDB" id="A0A508T1B3"/>
<accession>A0A508T1B3</accession>
<evidence type="ECO:0000313" key="1">
    <source>
        <dbReference type="EMBL" id="VIO68001.1"/>
    </source>
</evidence>
<protein>
    <submittedName>
        <fullName evidence="1">Uncharacterized protein</fullName>
    </submittedName>
</protein>